<keyword evidence="9" id="KW-0106">Calcium</keyword>
<evidence type="ECO:0000313" key="19">
    <source>
        <dbReference type="Proteomes" id="UP000694397"/>
    </source>
</evidence>
<dbReference type="Proteomes" id="UP000694397">
    <property type="component" value="Chromosome 5"/>
</dbReference>
<dbReference type="FunFam" id="3.30.450.20:FF:000012">
    <property type="entry name" value="Calcium channel, voltage-dependent, alpha2/delta subunit 3"/>
    <property type="match status" value="1"/>
</dbReference>
<evidence type="ECO:0000256" key="9">
    <source>
        <dbReference type="ARBA" id="ARBA00022837"/>
    </source>
</evidence>
<dbReference type="GO" id="GO:0046872">
    <property type="term" value="F:metal ion binding"/>
    <property type="evidence" value="ECO:0007669"/>
    <property type="project" value="UniProtKB-KW"/>
</dbReference>
<dbReference type="PANTHER" id="PTHR10166">
    <property type="entry name" value="VOLTAGE-DEPENDENT CALCIUM CHANNEL SUBUNIT ALPHA-2/DELTA-RELATED"/>
    <property type="match status" value="1"/>
</dbReference>
<dbReference type="InterPro" id="IPR013680">
    <property type="entry name" value="VDCC_a2/dsu"/>
</dbReference>
<organism evidence="18 19">
    <name type="scientific">Scleropages formosus</name>
    <name type="common">Asian bonytongue</name>
    <name type="synonym">Osteoglossum formosum</name>
    <dbReference type="NCBI Taxonomy" id="113540"/>
    <lineage>
        <taxon>Eukaryota</taxon>
        <taxon>Metazoa</taxon>
        <taxon>Chordata</taxon>
        <taxon>Craniata</taxon>
        <taxon>Vertebrata</taxon>
        <taxon>Euteleostomi</taxon>
        <taxon>Actinopterygii</taxon>
        <taxon>Neopterygii</taxon>
        <taxon>Teleostei</taxon>
        <taxon>Osteoglossocephala</taxon>
        <taxon>Osteoglossomorpha</taxon>
        <taxon>Osteoglossiformes</taxon>
        <taxon>Osteoglossidae</taxon>
        <taxon>Scleropages</taxon>
    </lineage>
</organism>
<keyword evidence="11" id="KW-1133">Transmembrane helix</keyword>
<evidence type="ECO:0000256" key="14">
    <source>
        <dbReference type="ARBA" id="ARBA00023157"/>
    </source>
</evidence>
<evidence type="ECO:0000256" key="10">
    <source>
        <dbReference type="ARBA" id="ARBA00022882"/>
    </source>
</evidence>
<dbReference type="InterPro" id="IPR036465">
    <property type="entry name" value="vWFA_dom_sf"/>
</dbReference>
<dbReference type="PROSITE" id="PS50234">
    <property type="entry name" value="VWFA"/>
    <property type="match status" value="1"/>
</dbReference>
<dbReference type="GeneTree" id="ENSGT00940000155766"/>
<dbReference type="GO" id="GO:0046959">
    <property type="term" value="P:habituation"/>
    <property type="evidence" value="ECO:0007669"/>
    <property type="project" value="Ensembl"/>
</dbReference>
<keyword evidence="10" id="KW-0851">Voltage-gated channel</keyword>
<protein>
    <submittedName>
        <fullName evidence="18">Calcium channel, voltage dependent, alpha2/delta subunit 3</fullName>
    </submittedName>
</protein>
<evidence type="ECO:0000256" key="4">
    <source>
        <dbReference type="ARBA" id="ARBA00022568"/>
    </source>
</evidence>
<dbReference type="InterPro" id="IPR002035">
    <property type="entry name" value="VWF_A"/>
</dbReference>
<evidence type="ECO:0000256" key="1">
    <source>
        <dbReference type="ARBA" id="ARBA00004479"/>
    </source>
</evidence>
<evidence type="ECO:0000256" key="12">
    <source>
        <dbReference type="ARBA" id="ARBA00023065"/>
    </source>
</evidence>
<evidence type="ECO:0000259" key="17">
    <source>
        <dbReference type="PROSITE" id="PS50234"/>
    </source>
</evidence>
<dbReference type="OrthoDB" id="10054666at2759"/>
<dbReference type="Pfam" id="PF08399">
    <property type="entry name" value="VWA_N"/>
    <property type="match status" value="1"/>
</dbReference>
<dbReference type="GO" id="GO:0005245">
    <property type="term" value="F:voltage-gated calcium channel activity"/>
    <property type="evidence" value="ECO:0007669"/>
    <property type="project" value="TreeGrafter"/>
</dbReference>
<keyword evidence="4" id="KW-0109">Calcium transport</keyword>
<evidence type="ECO:0000256" key="8">
    <source>
        <dbReference type="ARBA" id="ARBA00022729"/>
    </source>
</evidence>
<sequence>LGSGLGLGSGSRSLSGLLSQSTLGYTHTHTHTHTSFLFAPASVCRVRLWAAAFGGEIRSIAVKFSGSHLLRQKYKEREKSVCVEEMDGAKLVDQLAGNMAKMFHRKAEAVRRLVKAAEDAHLWHEEDPGLQFDYFNAALVNEGKNLELSQELILQPSEHFHNLAVNFSLSVVQVPTNTYNKDSAVLNGVFWSEALNKVFVDNFGRDPSLGWQYFGSAKGFFRQYPGVKWHPDENGLIDFDCRNRKWYIQAAASPKDVVVLVDVSGSMKGLHLTMARHTVSSILDTLGDDDFFNILTYNHEIHYVEPCLNGTLVQAHKTNKDHFRELLDKLSAKGTGRLGDALREAFALLKEFHQSGRGTCCTQAVMLVTDGATETYDTVFEKFNWPQRKVRVFPYLIGREAAFADNLKRMACANKGYFTQISTLADVQENVMKYLHVLSRPKVIDEERDAVWTEAYVDSIVSARPFLGETLKRSKQGVLVGVAGTDVPVQDLLRAFPKHKLGVHGYVFAVTNNGYVLTHPELRPLFQNGKKSRKPDYSSVDLSEVERDDKEHFLRTAMVNRSTGTFSMEVKQMVDKGKRLLSLHNDYYYTHIEGTPFSLGVVLSRGRGKYVLRGNATREEGLHDLEHPDVALARGWTYCDTSESQEHRHLSQMEAVRLFLSEPQPRLKCDRELVQEVLFDAVVTAPLEAYWTSVALNKSQNSEGGVEIAFLATRTGLRRTGLLVLPEQLSSREFLAADDEEDAFSADRFPLWYRRAAEQLPGTFTYSIPFSTGSGPSTTVLASTAIQLHDGTKSPTVAALGIQMNLGFFQRKFWTACRQCAALDGKCSVSCDSPSLSCYVIDNNGFVLVSRHPSRTGLFFGEVEAAVMNQLLLTGSFKRIALHNRQAMCKITSESSDGPRSFFDVSISGFGCLRLTRHSTASCVSSHCLFLLFFLISFHFKSRLILDGSLALAQRLAKSKTTLVPCDVEHPAFVSECAVEETTGTAECDGCGRSFIVQRIPSSNLYLVVVEDQCDCSATPPSCKHNGSLRCDRLKSPNDRRRPDSCHPFHPEEDALDCGSALGLSPMPLLTSLALLLAPAVPLLTS</sequence>
<evidence type="ECO:0000256" key="13">
    <source>
        <dbReference type="ARBA" id="ARBA00023136"/>
    </source>
</evidence>
<reference evidence="18" key="2">
    <citation type="submission" date="2025-08" db="UniProtKB">
        <authorList>
            <consortium name="Ensembl"/>
        </authorList>
    </citation>
    <scope>IDENTIFICATION</scope>
</reference>
<keyword evidence="7" id="KW-0479">Metal-binding</keyword>
<evidence type="ECO:0000256" key="16">
    <source>
        <dbReference type="ARBA" id="ARBA00023303"/>
    </source>
</evidence>
<evidence type="ECO:0000256" key="11">
    <source>
        <dbReference type="ARBA" id="ARBA00022989"/>
    </source>
</evidence>
<keyword evidence="19" id="KW-1185">Reference proteome</keyword>
<evidence type="ECO:0000256" key="7">
    <source>
        <dbReference type="ARBA" id="ARBA00022723"/>
    </source>
</evidence>
<dbReference type="InterPro" id="IPR013608">
    <property type="entry name" value="VWA_N"/>
</dbReference>
<dbReference type="AlphaFoldDB" id="A0A8C9R669"/>
<dbReference type="CDD" id="cd01463">
    <property type="entry name" value="vWA_VGCC_like"/>
    <property type="match status" value="1"/>
</dbReference>
<feature type="domain" description="VWFA" evidence="17">
    <location>
        <begin position="256"/>
        <end position="438"/>
    </location>
</feature>
<keyword evidence="15" id="KW-0325">Glycoprotein</keyword>
<dbReference type="Pfam" id="PF13768">
    <property type="entry name" value="VWA_3"/>
    <property type="match status" value="1"/>
</dbReference>
<keyword evidence="16" id="KW-0407">Ion channel</keyword>
<dbReference type="CDD" id="cd18774">
    <property type="entry name" value="PDC2_HK_sensor"/>
    <property type="match status" value="1"/>
</dbReference>
<keyword evidence="13" id="KW-0472">Membrane</keyword>
<keyword evidence="5" id="KW-0107">Calcium channel</keyword>
<accession>A0A8C9R669</accession>
<dbReference type="Gene3D" id="3.30.450.20">
    <property type="entry name" value="PAS domain"/>
    <property type="match status" value="1"/>
</dbReference>
<reference evidence="18" key="3">
    <citation type="submission" date="2025-09" db="UniProtKB">
        <authorList>
            <consortium name="Ensembl"/>
        </authorList>
    </citation>
    <scope>IDENTIFICATION</scope>
</reference>
<keyword evidence="8" id="KW-0732">Signal</keyword>
<dbReference type="SMART" id="SM00327">
    <property type="entry name" value="VWA"/>
    <property type="match status" value="1"/>
</dbReference>
<dbReference type="PANTHER" id="PTHR10166:SF25">
    <property type="entry name" value="VOLTAGE-DEPENDENT CALCIUM CHANNEL SUBUNIT ALPHA-2_DELTA-3"/>
    <property type="match status" value="1"/>
</dbReference>
<dbReference type="Gene3D" id="3.40.50.410">
    <property type="entry name" value="von Willebrand factor, type A domain"/>
    <property type="match status" value="1"/>
</dbReference>
<keyword evidence="12" id="KW-0406">Ion transport</keyword>
<evidence type="ECO:0000256" key="15">
    <source>
        <dbReference type="ARBA" id="ARBA00023180"/>
    </source>
</evidence>
<evidence type="ECO:0000256" key="3">
    <source>
        <dbReference type="ARBA" id="ARBA00022448"/>
    </source>
</evidence>
<comment type="similarity">
    <text evidence="2">Belongs to the calcium channel subunit alpha-2/delta family.</text>
</comment>
<keyword evidence="14" id="KW-1015">Disulfide bond</keyword>
<evidence type="ECO:0000313" key="18">
    <source>
        <dbReference type="Ensembl" id="ENSSFOP00015010068.2"/>
    </source>
</evidence>
<dbReference type="Ensembl" id="ENSSFOT00015010206.2">
    <property type="protein sequence ID" value="ENSSFOP00015010068.2"/>
    <property type="gene ID" value="ENSSFOG00015006440.2"/>
</dbReference>
<comment type="subcellular location">
    <subcellularLocation>
        <location evidence="1">Membrane</location>
        <topology evidence="1">Single-pass type I membrane protein</topology>
    </subcellularLocation>
</comment>
<dbReference type="GO" id="GO:0005891">
    <property type="term" value="C:voltage-gated calcium channel complex"/>
    <property type="evidence" value="ECO:0007669"/>
    <property type="project" value="TreeGrafter"/>
</dbReference>
<keyword evidence="6" id="KW-0812">Transmembrane</keyword>
<reference evidence="18 19" key="1">
    <citation type="submission" date="2019-04" db="EMBL/GenBank/DDBJ databases">
        <authorList>
            <consortium name="Wellcome Sanger Institute Data Sharing"/>
        </authorList>
    </citation>
    <scope>NUCLEOTIDE SEQUENCE [LARGE SCALE GENOMIC DNA]</scope>
</reference>
<gene>
    <name evidence="18" type="primary">LOC108933830</name>
</gene>
<keyword evidence="3" id="KW-0813">Transport</keyword>
<proteinExistence type="inferred from homology"/>
<evidence type="ECO:0000256" key="2">
    <source>
        <dbReference type="ARBA" id="ARBA00007060"/>
    </source>
</evidence>
<dbReference type="InterPro" id="IPR051173">
    <property type="entry name" value="Ca_channel_alpha-2/delta"/>
</dbReference>
<evidence type="ECO:0000256" key="5">
    <source>
        <dbReference type="ARBA" id="ARBA00022673"/>
    </source>
</evidence>
<dbReference type="SUPFAM" id="SSF53300">
    <property type="entry name" value="vWA-like"/>
    <property type="match status" value="1"/>
</dbReference>
<dbReference type="Pfam" id="PF08473">
    <property type="entry name" value="VGCC_alpha2"/>
    <property type="match status" value="1"/>
</dbReference>
<dbReference type="FunFam" id="3.40.50.410:FF:000007">
    <property type="entry name" value="Calcium voltage-gated channel auxiliary subunit alpha2delta 3"/>
    <property type="match status" value="1"/>
</dbReference>
<name>A0A8C9R669_SCLFO</name>
<evidence type="ECO:0000256" key="6">
    <source>
        <dbReference type="ARBA" id="ARBA00022692"/>
    </source>
</evidence>